<evidence type="ECO:0000313" key="3">
    <source>
        <dbReference type="Proteomes" id="UP001275084"/>
    </source>
</evidence>
<dbReference type="EMBL" id="JAUIQD010000007">
    <property type="protein sequence ID" value="KAK3343561.1"/>
    <property type="molecule type" value="Genomic_DNA"/>
</dbReference>
<protein>
    <recommendedName>
        <fullName evidence="1">Tyrosinase copper-binding domain-containing protein</fullName>
    </recommendedName>
</protein>
<dbReference type="GO" id="GO:0016491">
    <property type="term" value="F:oxidoreductase activity"/>
    <property type="evidence" value="ECO:0007669"/>
    <property type="project" value="InterPro"/>
</dbReference>
<feature type="domain" description="Tyrosinase copper-binding" evidence="1">
    <location>
        <begin position="159"/>
        <end position="223"/>
    </location>
</feature>
<reference evidence="2" key="1">
    <citation type="journal article" date="2023" name="Mol. Phylogenet. Evol.">
        <title>Genome-scale phylogeny and comparative genomics of the fungal order Sordariales.</title>
        <authorList>
            <person name="Hensen N."/>
            <person name="Bonometti L."/>
            <person name="Westerberg I."/>
            <person name="Brannstrom I.O."/>
            <person name="Guillou S."/>
            <person name="Cros-Aarteil S."/>
            <person name="Calhoun S."/>
            <person name="Haridas S."/>
            <person name="Kuo A."/>
            <person name="Mondo S."/>
            <person name="Pangilinan J."/>
            <person name="Riley R."/>
            <person name="LaButti K."/>
            <person name="Andreopoulos B."/>
            <person name="Lipzen A."/>
            <person name="Chen C."/>
            <person name="Yan M."/>
            <person name="Daum C."/>
            <person name="Ng V."/>
            <person name="Clum A."/>
            <person name="Steindorff A."/>
            <person name="Ohm R.A."/>
            <person name="Martin F."/>
            <person name="Silar P."/>
            <person name="Natvig D.O."/>
            <person name="Lalanne C."/>
            <person name="Gautier V."/>
            <person name="Ament-Velasquez S.L."/>
            <person name="Kruys A."/>
            <person name="Hutchinson M.I."/>
            <person name="Powell A.J."/>
            <person name="Barry K."/>
            <person name="Miller A.N."/>
            <person name="Grigoriev I.V."/>
            <person name="Debuchy R."/>
            <person name="Gladieux P."/>
            <person name="Hiltunen Thoren M."/>
            <person name="Johannesson H."/>
        </authorList>
    </citation>
    <scope>NUCLEOTIDE SEQUENCE</scope>
    <source>
        <strain evidence="2">CBS 955.72</strain>
    </source>
</reference>
<name>A0AAJ0M926_9PEZI</name>
<gene>
    <name evidence="2" type="ORF">B0T25DRAFT_584480</name>
</gene>
<dbReference type="Gene3D" id="1.10.1280.10">
    <property type="entry name" value="Di-copper center containing domain from catechol oxidase"/>
    <property type="match status" value="1"/>
</dbReference>
<reference evidence="2" key="2">
    <citation type="submission" date="2023-06" db="EMBL/GenBank/DDBJ databases">
        <authorList>
            <consortium name="Lawrence Berkeley National Laboratory"/>
            <person name="Haridas S."/>
            <person name="Hensen N."/>
            <person name="Bonometti L."/>
            <person name="Westerberg I."/>
            <person name="Brannstrom I.O."/>
            <person name="Guillou S."/>
            <person name="Cros-Aarteil S."/>
            <person name="Calhoun S."/>
            <person name="Kuo A."/>
            <person name="Mondo S."/>
            <person name="Pangilinan J."/>
            <person name="Riley R."/>
            <person name="Labutti K."/>
            <person name="Andreopoulos B."/>
            <person name="Lipzen A."/>
            <person name="Chen C."/>
            <person name="Yanf M."/>
            <person name="Daum C."/>
            <person name="Ng V."/>
            <person name="Clum A."/>
            <person name="Steindorff A."/>
            <person name="Ohm R."/>
            <person name="Martin F."/>
            <person name="Silar P."/>
            <person name="Natvig D."/>
            <person name="Lalanne C."/>
            <person name="Gautier V."/>
            <person name="Ament-Velasquez S.L."/>
            <person name="Kruys A."/>
            <person name="Hutchinson M.I."/>
            <person name="Powell A.J."/>
            <person name="Barry K."/>
            <person name="Miller A.N."/>
            <person name="Grigoriev I.V."/>
            <person name="Debuchy R."/>
            <person name="Gladieux P."/>
            <person name="Thoren M.H."/>
            <person name="Johannesson H."/>
        </authorList>
    </citation>
    <scope>NUCLEOTIDE SEQUENCE</scope>
    <source>
        <strain evidence="2">CBS 955.72</strain>
    </source>
</reference>
<evidence type="ECO:0000313" key="2">
    <source>
        <dbReference type="EMBL" id="KAK3343561.1"/>
    </source>
</evidence>
<evidence type="ECO:0000259" key="1">
    <source>
        <dbReference type="Pfam" id="PF00264"/>
    </source>
</evidence>
<dbReference type="Proteomes" id="UP001275084">
    <property type="component" value="Unassembled WGS sequence"/>
</dbReference>
<sequence>MSSTSSDSGYWVDEWPISLDTGEEYDGKNILALQNLLAQATRIQASLFNFIDSNNFADTWVLFRTFQFMPKELPLAFAPTHSAHRSLSGSATPYDAVVPYYASATGLTCTTRAAAGSARPWPRSGPCSWAVSLVLAPVVADSTEVSDLADFSRSDVVPGTFLTWHHYFWAYEEKLRTKCGYNGSLPYWEWGLDVKNPAALPAFDGSNMSLGGNGGFNAQRSLLSCTMMGSIW</sequence>
<accession>A0AAJ0M926</accession>
<comment type="caution">
    <text evidence="2">The sequence shown here is derived from an EMBL/GenBank/DDBJ whole genome shotgun (WGS) entry which is preliminary data.</text>
</comment>
<dbReference type="SUPFAM" id="SSF48056">
    <property type="entry name" value="Di-copper centre-containing domain"/>
    <property type="match status" value="1"/>
</dbReference>
<keyword evidence="3" id="KW-1185">Reference proteome</keyword>
<dbReference type="Pfam" id="PF00264">
    <property type="entry name" value="Tyrosinase"/>
    <property type="match status" value="1"/>
</dbReference>
<dbReference type="InterPro" id="IPR008922">
    <property type="entry name" value="Di-copper_centre_dom_sf"/>
</dbReference>
<dbReference type="AlphaFoldDB" id="A0AAJ0M926"/>
<proteinExistence type="predicted"/>
<dbReference type="InterPro" id="IPR002227">
    <property type="entry name" value="Tyrosinase_Cu-bd"/>
</dbReference>
<organism evidence="2 3">
    <name type="scientific">Lasiosphaeria hispida</name>
    <dbReference type="NCBI Taxonomy" id="260671"/>
    <lineage>
        <taxon>Eukaryota</taxon>
        <taxon>Fungi</taxon>
        <taxon>Dikarya</taxon>
        <taxon>Ascomycota</taxon>
        <taxon>Pezizomycotina</taxon>
        <taxon>Sordariomycetes</taxon>
        <taxon>Sordariomycetidae</taxon>
        <taxon>Sordariales</taxon>
        <taxon>Lasiosphaeriaceae</taxon>
        <taxon>Lasiosphaeria</taxon>
    </lineage>
</organism>